<feature type="compositionally biased region" description="Low complexity" evidence="2">
    <location>
        <begin position="401"/>
        <end position="413"/>
    </location>
</feature>
<dbReference type="InterPro" id="IPR003256">
    <property type="entry name" value="Ribosomal_uL24"/>
</dbReference>
<evidence type="ECO:0000259" key="3">
    <source>
        <dbReference type="SMART" id="SM00739"/>
    </source>
</evidence>
<dbReference type="GO" id="GO:0005840">
    <property type="term" value="C:ribosome"/>
    <property type="evidence" value="ECO:0007669"/>
    <property type="project" value="InterPro"/>
</dbReference>
<proteinExistence type="inferred from homology"/>
<dbReference type="RefSeq" id="XP_006691881.1">
    <property type="nucleotide sequence ID" value="XM_006691818.1"/>
</dbReference>
<dbReference type="GO" id="GO:0006412">
    <property type="term" value="P:translation"/>
    <property type="evidence" value="ECO:0007669"/>
    <property type="project" value="InterPro"/>
</dbReference>
<accession>G0S1H9</accession>
<feature type="domain" description="KOW" evidence="3">
    <location>
        <begin position="114"/>
        <end position="141"/>
    </location>
</feature>
<organism evidence="5">
    <name type="scientific">Chaetomium thermophilum (strain DSM 1495 / CBS 144.50 / IMI 039719)</name>
    <name type="common">Thermochaetoides thermophila</name>
    <dbReference type="NCBI Taxonomy" id="759272"/>
    <lineage>
        <taxon>Eukaryota</taxon>
        <taxon>Fungi</taxon>
        <taxon>Dikarya</taxon>
        <taxon>Ascomycota</taxon>
        <taxon>Pezizomycotina</taxon>
        <taxon>Sordariomycetes</taxon>
        <taxon>Sordariomycetidae</taxon>
        <taxon>Sordariales</taxon>
        <taxon>Chaetomiaceae</taxon>
        <taxon>Thermochaetoides</taxon>
    </lineage>
</organism>
<dbReference type="PANTHER" id="PTHR12903">
    <property type="entry name" value="MITOCHONDRIAL RIBOSOMAL PROTEIN L24"/>
    <property type="match status" value="1"/>
</dbReference>
<dbReference type="InterPro" id="IPR008991">
    <property type="entry name" value="Translation_prot_SH3-like_sf"/>
</dbReference>
<dbReference type="STRING" id="759272.G0S1H9"/>
<evidence type="ECO:0000313" key="4">
    <source>
        <dbReference type="EMBL" id="EGS22889.1"/>
    </source>
</evidence>
<protein>
    <recommendedName>
        <fullName evidence="3">KOW domain-containing protein</fullName>
    </recommendedName>
</protein>
<dbReference type="InterPro" id="IPR005824">
    <property type="entry name" value="KOW"/>
</dbReference>
<dbReference type="SUPFAM" id="SSF50104">
    <property type="entry name" value="Translation proteins SH3-like domain"/>
    <property type="match status" value="1"/>
</dbReference>
<dbReference type="OMA" id="TRHDPEY"/>
<feature type="compositionally biased region" description="Basic and acidic residues" evidence="2">
    <location>
        <begin position="376"/>
        <end position="390"/>
    </location>
</feature>
<dbReference type="Pfam" id="PF22682">
    <property type="entry name" value="Ribosomal_uL24m-like"/>
    <property type="match status" value="1"/>
</dbReference>
<dbReference type="OrthoDB" id="359154at2759"/>
<dbReference type="KEGG" id="cthr:CTHT_0013660"/>
<evidence type="ECO:0000256" key="1">
    <source>
        <dbReference type="ARBA" id="ARBA00010618"/>
    </source>
</evidence>
<evidence type="ECO:0000256" key="2">
    <source>
        <dbReference type="SAM" id="MobiDB-lite"/>
    </source>
</evidence>
<gene>
    <name evidence="4" type="ORF">CTHT_0013660</name>
</gene>
<feature type="compositionally biased region" description="Low complexity" evidence="2">
    <location>
        <begin position="356"/>
        <end position="365"/>
    </location>
</feature>
<dbReference type="EMBL" id="GL988039">
    <property type="protein sequence ID" value="EGS22889.1"/>
    <property type="molecule type" value="Genomic_DNA"/>
</dbReference>
<dbReference type="AlphaFoldDB" id="G0S1H9"/>
<keyword evidence="5" id="KW-1185">Reference proteome</keyword>
<evidence type="ECO:0000313" key="5">
    <source>
        <dbReference type="Proteomes" id="UP000008066"/>
    </source>
</evidence>
<name>G0S1H9_CHATD</name>
<comment type="similarity">
    <text evidence="1">Belongs to the universal ribosomal protein uL24 family.</text>
</comment>
<dbReference type="Proteomes" id="UP000008066">
    <property type="component" value="Unassembled WGS sequence"/>
</dbReference>
<sequence>MDKILRRVRMAERQVARRNKERAFREYMQEKRNRRRTRAKLAAEVRLDIGYAIGRRHEDLEMGPITPNRDIMKVNRFGNYYGSISTSRALLDFPITEKEREARCAWAGGSKYLCLAPGDRVVITEGHLKGRITTIESIDRNLMTVELAADFTLVNATVPEYVREPGQSPVQLVKARFPISAIRLVHPVADPVTGVTRDVIIRELKPFGIVHDRVTRKVTWARFVPGQNIKIPWPKLEPKEKPEYAGDTLRIDMEERTFVPTLLRPPMPEQVIDELRNRYSKFRTRHTAEYIAEKEAEEAEKKARKKAADAMLLPIQEYNRRMRELRRARGQPVLTEGMLEKIGQIIAQNLARRQAAARPAPQPARVAGVTALTSSQEKRDESVEKLEKAVEQLSLGGDAATPSTPDQPTTSSS</sequence>
<dbReference type="GeneID" id="18255404"/>
<dbReference type="GO" id="GO:0003735">
    <property type="term" value="F:structural constituent of ribosome"/>
    <property type="evidence" value="ECO:0007669"/>
    <property type="project" value="InterPro"/>
</dbReference>
<reference evidence="4 5" key="1">
    <citation type="journal article" date="2011" name="Cell">
        <title>Insight into structure and assembly of the nuclear pore complex by utilizing the genome of a eukaryotic thermophile.</title>
        <authorList>
            <person name="Amlacher S."/>
            <person name="Sarges P."/>
            <person name="Flemming D."/>
            <person name="van Noort V."/>
            <person name="Kunze R."/>
            <person name="Devos D.P."/>
            <person name="Arumugam M."/>
            <person name="Bork P."/>
            <person name="Hurt E."/>
        </authorList>
    </citation>
    <scope>NUCLEOTIDE SEQUENCE [LARGE SCALE GENOMIC DNA]</scope>
    <source>
        <strain evidence="5">DSM 1495 / CBS 144.50 / IMI 039719</strain>
    </source>
</reference>
<feature type="region of interest" description="Disordered" evidence="2">
    <location>
        <begin position="356"/>
        <end position="413"/>
    </location>
</feature>
<dbReference type="HOGENOM" id="CLU_041333_0_0_1"/>
<dbReference type="eggNOG" id="ENOG502QUDZ">
    <property type="taxonomic scope" value="Eukaryota"/>
</dbReference>
<dbReference type="SMART" id="SM00739">
    <property type="entry name" value="KOW"/>
    <property type="match status" value="1"/>
</dbReference>